<dbReference type="GO" id="GO:0000472">
    <property type="term" value="P:endonucleolytic cleavage to generate mature 5'-end of SSU-rRNA from (SSU-rRNA, 5.8S rRNA, LSU-rRNA)"/>
    <property type="evidence" value="ECO:0007669"/>
    <property type="project" value="TreeGrafter"/>
</dbReference>
<evidence type="ECO:0000256" key="8">
    <source>
        <dbReference type="SAM" id="MobiDB-lite"/>
    </source>
</evidence>
<dbReference type="Gene3D" id="3.30.70.330">
    <property type="match status" value="1"/>
</dbReference>
<evidence type="ECO:0000313" key="11">
    <source>
        <dbReference type="Proteomes" id="UP001307849"/>
    </source>
</evidence>
<dbReference type="GO" id="GO:0034462">
    <property type="term" value="P:small-subunit processome assembly"/>
    <property type="evidence" value="ECO:0007669"/>
    <property type="project" value="TreeGrafter"/>
</dbReference>
<comment type="subcellular location">
    <subcellularLocation>
        <location evidence="1">Nucleus</location>
        <location evidence="1">Nucleolus</location>
    </subcellularLocation>
</comment>
<dbReference type="Proteomes" id="UP001307849">
    <property type="component" value="Unassembled WGS sequence"/>
</dbReference>
<dbReference type="InterPro" id="IPR035979">
    <property type="entry name" value="RBD_domain_sf"/>
</dbReference>
<dbReference type="PANTHER" id="PTHR12311:SF7">
    <property type="entry name" value="ACTIVATOR OF BASAL TRANSCRIPTION 1"/>
    <property type="match status" value="1"/>
</dbReference>
<organism evidence="10 11">
    <name type="scientific">Arthrobotrys conoides</name>
    <dbReference type="NCBI Taxonomy" id="74498"/>
    <lineage>
        <taxon>Eukaryota</taxon>
        <taxon>Fungi</taxon>
        <taxon>Dikarya</taxon>
        <taxon>Ascomycota</taxon>
        <taxon>Pezizomycotina</taxon>
        <taxon>Orbiliomycetes</taxon>
        <taxon>Orbiliales</taxon>
        <taxon>Orbiliaceae</taxon>
        <taxon>Arthrobotrys</taxon>
    </lineage>
</organism>
<evidence type="ECO:0000256" key="5">
    <source>
        <dbReference type="ARBA" id="ARBA00025024"/>
    </source>
</evidence>
<dbReference type="AlphaFoldDB" id="A0AAN8RVQ8"/>
<feature type="compositionally biased region" description="Low complexity" evidence="8">
    <location>
        <begin position="127"/>
        <end position="138"/>
    </location>
</feature>
<accession>A0AAN8RVQ8</accession>
<name>A0AAN8RVQ8_9PEZI</name>
<evidence type="ECO:0000256" key="7">
    <source>
        <dbReference type="PROSITE-ProRule" id="PRU00176"/>
    </source>
</evidence>
<dbReference type="GO" id="GO:0005730">
    <property type="term" value="C:nucleolus"/>
    <property type="evidence" value="ECO:0007669"/>
    <property type="project" value="UniProtKB-SubCell"/>
</dbReference>
<feature type="region of interest" description="Disordered" evidence="8">
    <location>
        <begin position="321"/>
        <end position="346"/>
    </location>
</feature>
<evidence type="ECO:0000313" key="10">
    <source>
        <dbReference type="EMBL" id="KAK6508188.1"/>
    </source>
</evidence>
<evidence type="ECO:0000256" key="1">
    <source>
        <dbReference type="ARBA" id="ARBA00004604"/>
    </source>
</evidence>
<keyword evidence="4" id="KW-0539">Nucleus</keyword>
<comment type="function">
    <text evidence="5">Involved in the small subunit (SSU) processome assembly and function, and in the 18S rRNA synthesis. Required for the early cleavages at sites A0, A1 and A2.</text>
</comment>
<dbReference type="EMBL" id="JAVHJM010000008">
    <property type="protein sequence ID" value="KAK6508188.1"/>
    <property type="molecule type" value="Genomic_DNA"/>
</dbReference>
<dbReference type="PANTHER" id="PTHR12311">
    <property type="entry name" value="ACTIVATOR OF BASAL TRANSCRIPTION 1"/>
    <property type="match status" value="1"/>
</dbReference>
<evidence type="ECO:0000256" key="3">
    <source>
        <dbReference type="ARBA" id="ARBA00022884"/>
    </source>
</evidence>
<dbReference type="CDD" id="cd12263">
    <property type="entry name" value="RRM_ABT1_like"/>
    <property type="match status" value="1"/>
</dbReference>
<feature type="compositionally biased region" description="Acidic residues" evidence="8">
    <location>
        <begin position="85"/>
        <end position="118"/>
    </location>
</feature>
<evidence type="ECO:0000256" key="4">
    <source>
        <dbReference type="ARBA" id="ARBA00023242"/>
    </source>
</evidence>
<dbReference type="GO" id="GO:0003723">
    <property type="term" value="F:RNA binding"/>
    <property type="evidence" value="ECO:0007669"/>
    <property type="project" value="UniProtKB-UniRule"/>
</dbReference>
<keyword evidence="11" id="KW-1185">Reference proteome</keyword>
<evidence type="ECO:0000256" key="6">
    <source>
        <dbReference type="ARBA" id="ARBA00032634"/>
    </source>
</evidence>
<comment type="caution">
    <text evidence="10">The sequence shown here is derived from an EMBL/GenBank/DDBJ whole genome shotgun (WGS) entry which is preliminary data.</text>
</comment>
<comment type="similarity">
    <text evidence="2">Belongs to the ESF2/ABP1 family.</text>
</comment>
<gene>
    <name evidence="10" type="primary">ESF2</name>
    <name evidence="10" type="ORF">TWF506_010288</name>
</gene>
<feature type="domain" description="RRM" evidence="9">
    <location>
        <begin position="169"/>
        <end position="251"/>
    </location>
</feature>
<reference evidence="10 11" key="1">
    <citation type="submission" date="2019-10" db="EMBL/GenBank/DDBJ databases">
        <authorList>
            <person name="Palmer J.M."/>
        </authorList>
    </citation>
    <scope>NUCLEOTIDE SEQUENCE [LARGE SCALE GENOMIC DNA]</scope>
    <source>
        <strain evidence="10 11">TWF506</strain>
    </source>
</reference>
<dbReference type="SUPFAM" id="SSF54928">
    <property type="entry name" value="RNA-binding domain, RBD"/>
    <property type="match status" value="1"/>
</dbReference>
<dbReference type="PROSITE" id="PS50102">
    <property type="entry name" value="RRM"/>
    <property type="match status" value="1"/>
</dbReference>
<keyword evidence="3 7" id="KW-0694">RNA-binding</keyword>
<sequence>MPSRARASDWMRTVSDEEESDAGQGYSSEEDQRTQVSRPTKRRRLSQSEDEEDEEDGSEGGNISEDEEVQRPVGGRRKQRVASKDEDEDEDEDEEDIDDMDLDEDEDGEDEDEDEDEAERSLPALGSIPLKKSSKIPSTQDLNITDPNQLKRLTPAQLAISKTTLKKTGVIYLSRIPPYMSPPQIRHLLTPFGTINRIFLSPEPPHIYQKRIKNGGNKKRQFTEGWVEFAKKKDAKWCAESLNAQQVGGKKGGWWYDDVWNLKYLSGFKWGDLTEQIANENAARQARLRAEISQATRENKTYIRNVERAKMVENMQAAAKEKRKATDIDDGGASEATTNDKDKIRRTFKQRTAVTKTVKAGEKGKGEKSDAMKKLLSTVF</sequence>
<dbReference type="InterPro" id="IPR012677">
    <property type="entry name" value="Nucleotide-bd_a/b_plait_sf"/>
</dbReference>
<evidence type="ECO:0000256" key="2">
    <source>
        <dbReference type="ARBA" id="ARBA00005819"/>
    </source>
</evidence>
<evidence type="ECO:0000259" key="9">
    <source>
        <dbReference type="PROSITE" id="PS50102"/>
    </source>
</evidence>
<protein>
    <recommendedName>
        <fullName evidence="6">18S rRNA factor 2</fullName>
    </recommendedName>
</protein>
<dbReference type="InterPro" id="IPR034353">
    <property type="entry name" value="ABT1/ESF2_RRM"/>
</dbReference>
<feature type="compositionally biased region" description="Acidic residues" evidence="8">
    <location>
        <begin position="48"/>
        <end position="68"/>
    </location>
</feature>
<dbReference type="GO" id="GO:0000447">
    <property type="term" value="P:endonucleolytic cleavage in ITS1 to separate SSU-rRNA from 5.8S rRNA and LSU-rRNA from tricistronic rRNA transcript (SSU-rRNA, 5.8S rRNA, LSU-rRNA)"/>
    <property type="evidence" value="ECO:0007669"/>
    <property type="project" value="TreeGrafter"/>
</dbReference>
<dbReference type="GO" id="GO:0000480">
    <property type="term" value="P:endonucleolytic cleavage in 5'-ETS of tricistronic rRNA transcript (SSU-rRNA, 5.8S rRNA, LSU-rRNA)"/>
    <property type="evidence" value="ECO:0007669"/>
    <property type="project" value="TreeGrafter"/>
</dbReference>
<dbReference type="InterPro" id="IPR039119">
    <property type="entry name" value="ABT1/Esf2"/>
</dbReference>
<proteinExistence type="inferred from homology"/>
<dbReference type="InterPro" id="IPR000504">
    <property type="entry name" value="RRM_dom"/>
</dbReference>
<feature type="region of interest" description="Disordered" evidence="8">
    <location>
        <begin position="1"/>
        <end position="143"/>
    </location>
</feature>